<feature type="coiled-coil region" evidence="1">
    <location>
        <begin position="57"/>
        <end position="84"/>
    </location>
</feature>
<dbReference type="Proteomes" id="UP000276741">
    <property type="component" value="Chromosome"/>
</dbReference>
<reference evidence="2" key="3">
    <citation type="journal article" date="2019" name="BMC Res. Notes">
        <title>Complete genome sequence of the Sulfodiicoccus acidiphilus strain HS-1T, the first crenarchaeon that lacks polB3, isolated from an acidic hot spring in Ohwaku-dani, Hakone, Japan.</title>
        <authorList>
            <person name="Sakai H.D."/>
            <person name="Kurosawa N."/>
        </authorList>
    </citation>
    <scope>NUCLEOTIDE SEQUENCE</scope>
    <source>
        <strain evidence="2">HS-1</strain>
    </source>
</reference>
<evidence type="ECO:0000256" key="1">
    <source>
        <dbReference type="SAM" id="Coils"/>
    </source>
</evidence>
<dbReference type="EMBL" id="AP018553">
    <property type="protein sequence ID" value="BBD72523.1"/>
    <property type="molecule type" value="Genomic_DNA"/>
</dbReference>
<gene>
    <name evidence="3" type="ORF">GCM10007116_09580</name>
    <name evidence="2" type="ORF">HS1genome_0912</name>
</gene>
<dbReference type="GeneID" id="38666417"/>
<evidence type="ECO:0000313" key="2">
    <source>
        <dbReference type="EMBL" id="BBD72523.1"/>
    </source>
</evidence>
<proteinExistence type="predicted"/>
<organism evidence="2 4">
    <name type="scientific">Sulfodiicoccus acidiphilus</name>
    <dbReference type="NCBI Taxonomy" id="1670455"/>
    <lineage>
        <taxon>Archaea</taxon>
        <taxon>Thermoproteota</taxon>
        <taxon>Thermoprotei</taxon>
        <taxon>Sulfolobales</taxon>
        <taxon>Sulfolobaceae</taxon>
        <taxon>Sulfodiicoccus</taxon>
    </lineage>
</organism>
<dbReference type="KEGG" id="sacd:HS1genome_0912"/>
<reference evidence="3" key="4">
    <citation type="submission" date="2020-09" db="EMBL/GenBank/DDBJ databases">
        <authorList>
            <person name="Sun Q."/>
            <person name="Ohkuma M."/>
        </authorList>
    </citation>
    <scope>NUCLEOTIDE SEQUENCE</scope>
    <source>
        <strain evidence="3">JCM 31740</strain>
    </source>
</reference>
<reference evidence="4" key="2">
    <citation type="submission" date="2018-04" db="EMBL/GenBank/DDBJ databases">
        <title>Complete genome sequence of Sulfodiicoccus acidiphilus strain HS-1.</title>
        <authorList>
            <person name="Sakai H.D."/>
            <person name="Kurosawa N."/>
        </authorList>
    </citation>
    <scope>NUCLEOTIDE SEQUENCE [LARGE SCALE GENOMIC DNA]</scope>
    <source>
        <strain evidence="4">HS-1</strain>
    </source>
</reference>
<dbReference type="Proteomes" id="UP000616143">
    <property type="component" value="Unassembled WGS sequence"/>
</dbReference>
<dbReference type="EMBL" id="BMQS01000007">
    <property type="protein sequence ID" value="GGT93932.1"/>
    <property type="molecule type" value="Genomic_DNA"/>
</dbReference>
<evidence type="ECO:0000313" key="4">
    <source>
        <dbReference type="Proteomes" id="UP000276741"/>
    </source>
</evidence>
<name>A0A348B2X1_9CREN</name>
<reference evidence="3" key="1">
    <citation type="journal article" date="2014" name="Int. J. Syst. Evol. Microbiol.">
        <title>Complete genome sequence of Corynebacterium casei LMG S-19264T (=DSM 44701T), isolated from a smear-ripened cheese.</title>
        <authorList>
            <consortium name="US DOE Joint Genome Institute (JGI-PGF)"/>
            <person name="Walter F."/>
            <person name="Albersmeier A."/>
            <person name="Kalinowski J."/>
            <person name="Ruckert C."/>
        </authorList>
    </citation>
    <scope>NUCLEOTIDE SEQUENCE</scope>
    <source>
        <strain evidence="3">JCM 31740</strain>
    </source>
</reference>
<dbReference type="RefSeq" id="WP_126449816.1">
    <property type="nucleotide sequence ID" value="NZ_AP018553.1"/>
</dbReference>
<accession>A0A348B2X1</accession>
<keyword evidence="1" id="KW-0175">Coiled coil</keyword>
<dbReference type="AlphaFoldDB" id="A0A348B2X1"/>
<evidence type="ECO:0000313" key="3">
    <source>
        <dbReference type="EMBL" id="GGT93932.1"/>
    </source>
</evidence>
<keyword evidence="4" id="KW-1185">Reference proteome</keyword>
<protein>
    <submittedName>
        <fullName evidence="2">Uncharacterized protein</fullName>
    </submittedName>
</protein>
<sequence>MFSELLDVVDKLNKNQVVEAAEALIRLAREEDEAALVCSEMERELMDVRRRAELEVEGELGRKLREVEEDLRRLKLRRLKLLTLYAVQVLSRGNPVIMNVARRDDIDTTHTYL</sequence>